<proteinExistence type="predicted"/>
<dbReference type="OrthoDB" id="9798585at2"/>
<name>Q0F0N4_9PROT</name>
<reference evidence="2 3" key="1">
    <citation type="submission" date="2006-09" db="EMBL/GenBank/DDBJ databases">
        <authorList>
            <person name="Emerson D."/>
            <person name="Ferriera S."/>
            <person name="Johnson J."/>
            <person name="Kravitz S."/>
            <person name="Halpern A."/>
            <person name="Remington K."/>
            <person name="Beeson K."/>
            <person name="Tran B."/>
            <person name="Rogers Y.-H."/>
            <person name="Friedman R."/>
            <person name="Venter J.C."/>
        </authorList>
    </citation>
    <scope>NUCLEOTIDE SEQUENCE [LARGE SCALE GENOMIC DNA]</scope>
    <source>
        <strain evidence="2 3">PV-1</strain>
    </source>
</reference>
<dbReference type="Pfam" id="PF07883">
    <property type="entry name" value="Cupin_2"/>
    <property type="match status" value="1"/>
</dbReference>
<dbReference type="Proteomes" id="UP000005297">
    <property type="component" value="Unassembled WGS sequence"/>
</dbReference>
<dbReference type="InterPro" id="IPR014710">
    <property type="entry name" value="RmlC-like_jellyroll"/>
</dbReference>
<gene>
    <name evidence="2" type="ORF">SPV1_06614</name>
</gene>
<dbReference type="HOGENOM" id="CLU_147397_0_1_0"/>
<evidence type="ECO:0000313" key="2">
    <source>
        <dbReference type="EMBL" id="EAU54994.1"/>
    </source>
</evidence>
<comment type="caution">
    <text evidence="2">The sequence shown here is derived from an EMBL/GenBank/DDBJ whole genome shotgun (WGS) entry which is preliminary data.</text>
</comment>
<dbReference type="CDD" id="cd06981">
    <property type="entry name" value="cupin_reut_a1446"/>
    <property type="match status" value="1"/>
</dbReference>
<organism evidence="2 3">
    <name type="scientific">Mariprofundus ferrooxydans PV-1</name>
    <dbReference type="NCBI Taxonomy" id="314345"/>
    <lineage>
        <taxon>Bacteria</taxon>
        <taxon>Pseudomonadati</taxon>
        <taxon>Pseudomonadota</taxon>
        <taxon>Candidatius Mariprofundia</taxon>
        <taxon>Mariprofundales</taxon>
        <taxon>Mariprofundaceae</taxon>
        <taxon>Mariprofundus</taxon>
    </lineage>
</organism>
<protein>
    <recommendedName>
        <fullName evidence="1">Cupin type-2 domain-containing protein</fullName>
    </recommendedName>
</protein>
<evidence type="ECO:0000313" key="3">
    <source>
        <dbReference type="Proteomes" id="UP000005297"/>
    </source>
</evidence>
<sequence length="118" mass="12908">MSNAKKTANLFSLPAISDDAEQIATLASAAGMRIERIVSHGHSSPADFWYDQDEDEWVILLTGAAGLTFDDGNPPQTLQPGDYLLIPAGERHRVEWTAPDQETVWLAIFSNTPMRAAP</sequence>
<dbReference type="EMBL" id="AATS01000004">
    <property type="protein sequence ID" value="EAU54994.1"/>
    <property type="molecule type" value="Genomic_DNA"/>
</dbReference>
<accession>Q0F0N4</accession>
<dbReference type="InterPro" id="IPR013096">
    <property type="entry name" value="Cupin_2"/>
</dbReference>
<dbReference type="InParanoid" id="Q0F0N4"/>
<keyword evidence="3" id="KW-1185">Reference proteome</keyword>
<dbReference type="STRING" id="314344.AL013_02155"/>
<feature type="domain" description="Cupin type-2" evidence="1">
    <location>
        <begin position="41"/>
        <end position="109"/>
    </location>
</feature>
<dbReference type="AlphaFoldDB" id="Q0F0N4"/>
<evidence type="ECO:0000259" key="1">
    <source>
        <dbReference type="Pfam" id="PF07883"/>
    </source>
</evidence>
<dbReference type="SUPFAM" id="SSF51182">
    <property type="entry name" value="RmlC-like cupins"/>
    <property type="match status" value="1"/>
</dbReference>
<dbReference type="InterPro" id="IPR011051">
    <property type="entry name" value="RmlC_Cupin_sf"/>
</dbReference>
<dbReference type="eggNOG" id="COG1917">
    <property type="taxonomic scope" value="Bacteria"/>
</dbReference>
<dbReference type="RefSeq" id="WP_009851616.1">
    <property type="nucleotide sequence ID" value="NZ_DS022295.1"/>
</dbReference>
<dbReference type="Gene3D" id="2.60.120.10">
    <property type="entry name" value="Jelly Rolls"/>
    <property type="match status" value="1"/>
</dbReference>